<reference evidence="3" key="1">
    <citation type="journal article" date="2020" name="Nature">
        <title>Giant virus diversity and host interactions through global metagenomics.</title>
        <authorList>
            <person name="Schulz F."/>
            <person name="Roux S."/>
            <person name="Paez-Espino D."/>
            <person name="Jungbluth S."/>
            <person name="Walsh D.A."/>
            <person name="Denef V.J."/>
            <person name="McMahon K.D."/>
            <person name="Konstantinidis K.T."/>
            <person name="Eloe-Fadrosh E.A."/>
            <person name="Kyrpides N.C."/>
            <person name="Woyke T."/>
        </authorList>
    </citation>
    <scope>NUCLEOTIDE SEQUENCE</scope>
    <source>
        <strain evidence="3">GVMAG-M-3300024261-26</strain>
    </source>
</reference>
<dbReference type="InterPro" id="IPR013087">
    <property type="entry name" value="Znf_C2H2_type"/>
</dbReference>
<dbReference type="SMART" id="SM00355">
    <property type="entry name" value="ZnF_C2H2"/>
    <property type="match status" value="2"/>
</dbReference>
<dbReference type="PROSITE" id="PS50157">
    <property type="entry name" value="ZINC_FINGER_C2H2_2"/>
    <property type="match status" value="1"/>
</dbReference>
<feature type="domain" description="C2H2-type" evidence="2">
    <location>
        <begin position="51"/>
        <end position="80"/>
    </location>
</feature>
<dbReference type="EMBL" id="MN740228">
    <property type="protein sequence ID" value="QHT94669.1"/>
    <property type="molecule type" value="Genomic_DNA"/>
</dbReference>
<evidence type="ECO:0000259" key="2">
    <source>
        <dbReference type="PROSITE" id="PS50157"/>
    </source>
</evidence>
<keyword evidence="1" id="KW-0175">Coiled coil</keyword>
<dbReference type="PROSITE" id="PS00028">
    <property type="entry name" value="ZINC_FINGER_C2H2_1"/>
    <property type="match status" value="1"/>
</dbReference>
<protein>
    <recommendedName>
        <fullName evidence="2">C2H2-type domain-containing protein</fullName>
    </recommendedName>
</protein>
<organism evidence="3">
    <name type="scientific">viral metagenome</name>
    <dbReference type="NCBI Taxonomy" id="1070528"/>
    <lineage>
        <taxon>unclassified sequences</taxon>
        <taxon>metagenomes</taxon>
        <taxon>organismal metagenomes</taxon>
    </lineage>
</organism>
<proteinExistence type="predicted"/>
<name>A0A6C0IPD8_9ZZZZ</name>
<dbReference type="AlphaFoldDB" id="A0A6C0IPD8"/>
<sequence length="323" mass="38206">MEANKSPKISYRFHCDKCNYKCSKQSEYNKHLLTRKHLMEADGSKKISNWYQCDFCEKKYRSRGSLWKHQRSCTHMSTNTDIHLITTDQLPGEHMNNTGIVQTMMHLIEQNHEFKTLLIEQQRDNLKQQNENKKLQQQLIEAVKDSGNIYNTTTNNNNNQSFNLNFFLNTTCKDAMNMTDFIENMEVEFKDIENIGKQGYVTGMTDMILTRIKELDVTKRPLHCTDLKRETMYIKDNNEWSKDTPDNSKLHKMIDYVAKQNYAKIPLWREQHPECQLWDHPQYDFCVSMMRNILGDVGSDQKRLDNKVVKNLSRHIFVEKGTT</sequence>
<dbReference type="Gene3D" id="3.30.160.60">
    <property type="entry name" value="Classic Zinc Finger"/>
    <property type="match status" value="1"/>
</dbReference>
<feature type="coiled-coil region" evidence="1">
    <location>
        <begin position="118"/>
        <end position="146"/>
    </location>
</feature>
<evidence type="ECO:0000313" key="3">
    <source>
        <dbReference type="EMBL" id="QHT94669.1"/>
    </source>
</evidence>
<evidence type="ECO:0000256" key="1">
    <source>
        <dbReference type="SAM" id="Coils"/>
    </source>
</evidence>
<accession>A0A6C0IPD8</accession>